<sequence length="391" mass="44007">MAGPQRHSRSRFHSHKRASAPYPPPPPPPGGPGLTPEPEDNPDQDADDEPQVEHALDSDQSPLPTDARQLTRMVAMFWSARNVLNAGHQIRRASDNGSEQTLRATASSSQKLYFDLYDELDRLQPDLFDLLASKDNFFMRNVRDKLSDGRTGAKAEDNHKVKHALPHMREWAPSLKDQPKANRGLAHAECAFFLSPITVDWDDEQQRREFQELSNPPMVASHWPRLLYPNGQGNRNKPSEGLLQGELLVKAAKVILESPSSVLPSVNIRPGNVRRGRKGIAAKYQLTHITPRFLAYVAVVTRFAVSAEEVFSDDGGIFNYIDFYDQVCEYLEAPRFQAQAQVLVAWWNRKLFPNSLHHGDAADGVREVQDGMLSLLEAELEAYSDREDLDD</sequence>
<comment type="caution">
    <text evidence="2">The sequence shown here is derived from an EMBL/GenBank/DDBJ whole genome shotgun (WGS) entry which is preliminary data.</text>
</comment>
<dbReference type="Pfam" id="PF20414">
    <property type="entry name" value="DUF6698"/>
    <property type="match status" value="1"/>
</dbReference>
<evidence type="ECO:0000313" key="2">
    <source>
        <dbReference type="EMBL" id="CAE6538192.1"/>
    </source>
</evidence>
<feature type="compositionally biased region" description="Basic residues" evidence="1">
    <location>
        <begin position="1"/>
        <end position="18"/>
    </location>
</feature>
<name>A0A8H3DRP9_9AGAM</name>
<organism evidence="2 3">
    <name type="scientific">Rhizoctonia solani</name>
    <dbReference type="NCBI Taxonomy" id="456999"/>
    <lineage>
        <taxon>Eukaryota</taxon>
        <taxon>Fungi</taxon>
        <taxon>Dikarya</taxon>
        <taxon>Basidiomycota</taxon>
        <taxon>Agaricomycotina</taxon>
        <taxon>Agaricomycetes</taxon>
        <taxon>Cantharellales</taxon>
        <taxon>Ceratobasidiaceae</taxon>
        <taxon>Rhizoctonia</taxon>
    </lineage>
</organism>
<dbReference type="InterPro" id="IPR046521">
    <property type="entry name" value="DUF6698"/>
</dbReference>
<feature type="compositionally biased region" description="Pro residues" evidence="1">
    <location>
        <begin position="21"/>
        <end position="31"/>
    </location>
</feature>
<protein>
    <submittedName>
        <fullName evidence="2">Uncharacterized protein</fullName>
    </submittedName>
</protein>
<accession>A0A8H3DRP9</accession>
<proteinExistence type="predicted"/>
<evidence type="ECO:0000313" key="3">
    <source>
        <dbReference type="Proteomes" id="UP000663853"/>
    </source>
</evidence>
<dbReference type="Proteomes" id="UP000663853">
    <property type="component" value="Unassembled WGS sequence"/>
</dbReference>
<gene>
    <name evidence="2" type="ORF">RDB_LOCUS185892</name>
</gene>
<feature type="region of interest" description="Disordered" evidence="1">
    <location>
        <begin position="1"/>
        <end position="64"/>
    </location>
</feature>
<dbReference type="AlphaFoldDB" id="A0A8H3DRP9"/>
<feature type="compositionally biased region" description="Acidic residues" evidence="1">
    <location>
        <begin position="37"/>
        <end position="50"/>
    </location>
</feature>
<evidence type="ECO:0000256" key="1">
    <source>
        <dbReference type="SAM" id="MobiDB-lite"/>
    </source>
</evidence>
<reference evidence="2" key="1">
    <citation type="submission" date="2021-01" db="EMBL/GenBank/DDBJ databases">
        <authorList>
            <person name="Kaushik A."/>
        </authorList>
    </citation>
    <scope>NUCLEOTIDE SEQUENCE</scope>
    <source>
        <strain evidence="2">AG6-10EEA</strain>
    </source>
</reference>
<dbReference type="EMBL" id="CAJMXA010004253">
    <property type="protein sequence ID" value="CAE6538192.1"/>
    <property type="molecule type" value="Genomic_DNA"/>
</dbReference>